<dbReference type="CDD" id="cd06558">
    <property type="entry name" value="crotonase-like"/>
    <property type="match status" value="1"/>
</dbReference>
<dbReference type="EMBL" id="JBHLVZ010000115">
    <property type="protein sequence ID" value="MFC0389621.1"/>
    <property type="molecule type" value="Genomic_DNA"/>
</dbReference>
<dbReference type="PANTHER" id="PTHR42964:SF1">
    <property type="entry name" value="POLYKETIDE BIOSYNTHESIS ENOYL-COA HYDRATASE PKSH-RELATED"/>
    <property type="match status" value="1"/>
</dbReference>
<evidence type="ECO:0000313" key="2">
    <source>
        <dbReference type="EMBL" id="MFC0389621.1"/>
    </source>
</evidence>
<dbReference type="EC" id="4.1.2.61" evidence="2"/>
<dbReference type="InterPro" id="IPR001753">
    <property type="entry name" value="Enoyl-CoA_hydra/iso"/>
</dbReference>
<dbReference type="NCBIfam" id="NF006588">
    <property type="entry name" value="PRK09120.1"/>
    <property type="match status" value="1"/>
</dbReference>
<dbReference type="GO" id="GO:0050547">
    <property type="term" value="F:feruloyl-CoA hydratase/lyase activity"/>
    <property type="evidence" value="ECO:0007669"/>
    <property type="project" value="UniProtKB-EC"/>
</dbReference>
<gene>
    <name evidence="2" type="ORF">ACFFIC_29345</name>
</gene>
<dbReference type="Gene3D" id="6.10.250.2850">
    <property type="match status" value="1"/>
</dbReference>
<evidence type="ECO:0000256" key="1">
    <source>
        <dbReference type="ARBA" id="ARBA00005254"/>
    </source>
</evidence>
<dbReference type="PANTHER" id="PTHR42964">
    <property type="entry name" value="ENOYL-COA HYDRATASE"/>
    <property type="match status" value="1"/>
</dbReference>
<comment type="similarity">
    <text evidence="1">Belongs to the enoyl-CoA hydratase/isomerase family.</text>
</comment>
<keyword evidence="3" id="KW-1185">Reference proteome</keyword>
<evidence type="ECO:0000313" key="3">
    <source>
        <dbReference type="Proteomes" id="UP001589789"/>
    </source>
</evidence>
<protein>
    <submittedName>
        <fullName evidence="2">p-hydroxycinnamoyl CoA hydratase/lyase</fullName>
        <ecNumber evidence="2">4.1.2.61</ecNumber>
    </submittedName>
</protein>
<dbReference type="InterPro" id="IPR051683">
    <property type="entry name" value="Enoyl-CoA_Hydratase/Isomerase"/>
</dbReference>
<dbReference type="InterPro" id="IPR029045">
    <property type="entry name" value="ClpP/crotonase-like_dom_sf"/>
</dbReference>
<dbReference type="Proteomes" id="UP001589789">
    <property type="component" value="Unassembled WGS sequence"/>
</dbReference>
<comment type="caution">
    <text evidence="2">The sequence shown here is derived from an EMBL/GenBank/DDBJ whole genome shotgun (WGS) entry which is preliminary data.</text>
</comment>
<dbReference type="SUPFAM" id="SSF52096">
    <property type="entry name" value="ClpP/crotonase"/>
    <property type="match status" value="1"/>
</dbReference>
<reference evidence="2 3" key="1">
    <citation type="submission" date="2024-09" db="EMBL/GenBank/DDBJ databases">
        <authorList>
            <person name="Sun Q."/>
            <person name="Mori K."/>
        </authorList>
    </citation>
    <scope>NUCLEOTIDE SEQUENCE [LARGE SCALE GENOMIC DNA]</scope>
    <source>
        <strain evidence="2 3">CCM 7468</strain>
    </source>
</reference>
<proteinExistence type="inferred from homology"/>
<dbReference type="Pfam" id="PF00378">
    <property type="entry name" value="ECH_1"/>
    <property type="match status" value="1"/>
</dbReference>
<accession>A0ABV6J1J6</accession>
<organism evidence="2 3">
    <name type="scientific">Muricoccus vinaceus</name>
    <dbReference type="NCBI Taxonomy" id="424704"/>
    <lineage>
        <taxon>Bacteria</taxon>
        <taxon>Pseudomonadati</taxon>
        <taxon>Pseudomonadota</taxon>
        <taxon>Alphaproteobacteria</taxon>
        <taxon>Acetobacterales</taxon>
        <taxon>Roseomonadaceae</taxon>
        <taxon>Muricoccus</taxon>
    </lineage>
</organism>
<dbReference type="RefSeq" id="WP_377057163.1">
    <property type="nucleotide sequence ID" value="NZ_JBHLVZ010000115.1"/>
</dbReference>
<keyword evidence="2" id="KW-0456">Lyase</keyword>
<sequence>MSEIPAWETIAVSREEGGVTFLTLNRPAKRNAMNPRMNEEAAAALEWLRYDAETRVIVLTGAGEAFCGGMDIKEFLVGLKDRPDEYDRIDRLTYEWRARTLRRLPKPVIAMVNGYTFGGGVNLVESCDLAMAAEEATFGVSEINFGMFPAGPVTRSLTRLARPKDGLLHAMTGRPFDGRVAERMGLVNLAVPAARLREETLALAREIASKDSFALRATKESFWLAQEMSHDAAQDYVSAKYHELTHRQSGSWREKGAQGFLDKAFKPGLGGRPAGA</sequence>
<dbReference type="Gene3D" id="3.90.226.10">
    <property type="entry name" value="2-enoyl-CoA Hydratase, Chain A, domain 1"/>
    <property type="match status" value="1"/>
</dbReference>
<name>A0ABV6J1J6_9PROT</name>